<comment type="caution">
    <text evidence="10">The sequence shown here is derived from an EMBL/GenBank/DDBJ whole genome shotgun (WGS) entry which is preliminary data.</text>
</comment>
<keyword evidence="4" id="KW-0521">NADP</keyword>
<dbReference type="EMBL" id="LGCL01000021">
    <property type="protein sequence ID" value="KPL77820.1"/>
    <property type="molecule type" value="Genomic_DNA"/>
</dbReference>
<feature type="domain" description="Semialdehyde dehydrogenase NAD-binding" evidence="9">
    <location>
        <begin position="6"/>
        <end position="131"/>
    </location>
</feature>
<evidence type="ECO:0000256" key="8">
    <source>
        <dbReference type="SAM" id="MobiDB-lite"/>
    </source>
</evidence>
<dbReference type="RefSeq" id="WP_075062466.1">
    <property type="nucleotide sequence ID" value="NZ_LGCL01000021.1"/>
</dbReference>
<dbReference type="PATRIC" id="fig|1134406.4.peg.601"/>
<comment type="similarity">
    <text evidence="1">Belongs to the aspartate-semialdehyde dehydrogenase family.</text>
</comment>
<feature type="compositionally biased region" description="Basic and acidic residues" evidence="8">
    <location>
        <begin position="289"/>
        <end position="302"/>
    </location>
</feature>
<evidence type="ECO:0000256" key="4">
    <source>
        <dbReference type="ARBA" id="ARBA00022857"/>
    </source>
</evidence>
<dbReference type="GO" id="GO:0051287">
    <property type="term" value="F:NAD binding"/>
    <property type="evidence" value="ECO:0007669"/>
    <property type="project" value="InterPro"/>
</dbReference>
<dbReference type="PIRSF" id="PIRSF000148">
    <property type="entry name" value="ASA_dh"/>
    <property type="match status" value="1"/>
</dbReference>
<dbReference type="GO" id="GO:0050661">
    <property type="term" value="F:NADP binding"/>
    <property type="evidence" value="ECO:0007669"/>
    <property type="project" value="InterPro"/>
</dbReference>
<dbReference type="InterPro" id="IPR000534">
    <property type="entry name" value="Semialdehyde_DH_NAD-bd"/>
</dbReference>
<reference evidence="10 11" key="1">
    <citation type="submission" date="2015-07" db="EMBL/GenBank/DDBJ databases">
        <title>Genome sequence of Ornatilinea apprima DSM 23815.</title>
        <authorList>
            <person name="Hemp J."/>
            <person name="Ward L.M."/>
            <person name="Pace L.A."/>
            <person name="Fischer W.W."/>
        </authorList>
    </citation>
    <scope>NUCLEOTIDE SEQUENCE [LARGE SCALE GENOMIC DNA]</scope>
    <source>
        <strain evidence="10 11">P3M-1</strain>
    </source>
</reference>
<evidence type="ECO:0000256" key="3">
    <source>
        <dbReference type="ARBA" id="ARBA00022697"/>
    </source>
</evidence>
<evidence type="ECO:0000256" key="1">
    <source>
        <dbReference type="ARBA" id="ARBA00010584"/>
    </source>
</evidence>
<keyword evidence="6" id="KW-0486">Methionine biosynthesis</keyword>
<dbReference type="Gene3D" id="3.40.50.720">
    <property type="entry name" value="NAD(P)-binding Rossmann-like Domain"/>
    <property type="match status" value="1"/>
</dbReference>
<dbReference type="Pfam" id="PF01118">
    <property type="entry name" value="Semialdhyde_dh"/>
    <property type="match status" value="1"/>
</dbReference>
<dbReference type="OrthoDB" id="9805684at2"/>
<dbReference type="FunFam" id="3.30.360.10:FF:000016">
    <property type="entry name" value="Probable aspartate-semialdehyde dehydrogenase"/>
    <property type="match status" value="1"/>
</dbReference>
<dbReference type="Gene3D" id="3.30.360.10">
    <property type="entry name" value="Dihydrodipicolinate Reductase, domain 2"/>
    <property type="match status" value="1"/>
</dbReference>
<protein>
    <submittedName>
        <fullName evidence="10">Aspartate-semialdehyde dehydrogenase</fullName>
        <ecNumber evidence="10">1.2.1.11</ecNumber>
    </submittedName>
</protein>
<dbReference type="NCBIfam" id="TIGR00978">
    <property type="entry name" value="asd_EA"/>
    <property type="match status" value="1"/>
</dbReference>
<keyword evidence="2" id="KW-0028">Amino-acid biosynthesis</keyword>
<dbReference type="CDD" id="cd02315">
    <property type="entry name" value="ScASADH_like_N"/>
    <property type="match status" value="1"/>
</dbReference>
<feature type="active site" description="Proton acceptor" evidence="7">
    <location>
        <position position="243"/>
    </location>
</feature>
<accession>A0A0P6X7B0</accession>
<evidence type="ECO:0000256" key="7">
    <source>
        <dbReference type="PIRSR" id="PIRSR000148-1"/>
    </source>
</evidence>
<dbReference type="SUPFAM" id="SSF51735">
    <property type="entry name" value="NAD(P)-binding Rossmann-fold domains"/>
    <property type="match status" value="1"/>
</dbReference>
<dbReference type="NCBIfam" id="NF006416">
    <property type="entry name" value="PRK08664.1"/>
    <property type="match status" value="1"/>
</dbReference>
<evidence type="ECO:0000256" key="6">
    <source>
        <dbReference type="ARBA" id="ARBA00023167"/>
    </source>
</evidence>
<gene>
    <name evidence="10" type="ORF">ADN00_08005</name>
</gene>
<organism evidence="10 11">
    <name type="scientific">Ornatilinea apprima</name>
    <dbReference type="NCBI Taxonomy" id="1134406"/>
    <lineage>
        <taxon>Bacteria</taxon>
        <taxon>Bacillati</taxon>
        <taxon>Chloroflexota</taxon>
        <taxon>Anaerolineae</taxon>
        <taxon>Anaerolineales</taxon>
        <taxon>Anaerolineaceae</taxon>
        <taxon>Ornatilinea</taxon>
    </lineage>
</organism>
<evidence type="ECO:0000313" key="11">
    <source>
        <dbReference type="Proteomes" id="UP000050417"/>
    </source>
</evidence>
<dbReference type="InterPro" id="IPR051823">
    <property type="entry name" value="ASADH-related"/>
</dbReference>
<evidence type="ECO:0000313" key="10">
    <source>
        <dbReference type="EMBL" id="KPL77820.1"/>
    </source>
</evidence>
<dbReference type="InterPro" id="IPR012280">
    <property type="entry name" value="Semialdhyde_DH_dimer_dom"/>
</dbReference>
<dbReference type="GO" id="GO:0009086">
    <property type="term" value="P:methionine biosynthetic process"/>
    <property type="evidence" value="ECO:0007669"/>
    <property type="project" value="UniProtKB-KW"/>
</dbReference>
<dbReference type="PANTHER" id="PTHR46718">
    <property type="entry name" value="ASPARTATE-SEMIALDEHYDE DEHYDROGENASE"/>
    <property type="match status" value="1"/>
</dbReference>
<feature type="active site" description="Acyl-thioester intermediate" evidence="7">
    <location>
        <position position="150"/>
    </location>
</feature>
<dbReference type="GO" id="GO:0009088">
    <property type="term" value="P:threonine biosynthetic process"/>
    <property type="evidence" value="ECO:0007669"/>
    <property type="project" value="UniProtKB-KW"/>
</dbReference>
<dbReference type="InterPro" id="IPR005676">
    <property type="entry name" value="Asp_semi-ald_DH_pep-lack"/>
</dbReference>
<dbReference type="AlphaFoldDB" id="A0A0P6X7B0"/>
<dbReference type="Pfam" id="PF02774">
    <property type="entry name" value="Semialdhyde_dhC"/>
    <property type="match status" value="1"/>
</dbReference>
<dbReference type="InterPro" id="IPR036291">
    <property type="entry name" value="NAD(P)-bd_dom_sf"/>
</dbReference>
<evidence type="ECO:0000256" key="5">
    <source>
        <dbReference type="ARBA" id="ARBA00023002"/>
    </source>
</evidence>
<dbReference type="Proteomes" id="UP000050417">
    <property type="component" value="Unassembled WGS sequence"/>
</dbReference>
<keyword evidence="11" id="KW-1185">Reference proteome</keyword>
<dbReference type="PANTHER" id="PTHR46718:SF1">
    <property type="entry name" value="ASPARTATE-SEMIALDEHYDE DEHYDROGENASE"/>
    <property type="match status" value="1"/>
</dbReference>
<feature type="region of interest" description="Disordered" evidence="8">
    <location>
        <begin position="280"/>
        <end position="303"/>
    </location>
</feature>
<dbReference type="GO" id="GO:0004073">
    <property type="term" value="F:aspartate-semialdehyde dehydrogenase activity"/>
    <property type="evidence" value="ECO:0007669"/>
    <property type="project" value="UniProtKB-EC"/>
</dbReference>
<dbReference type="CDD" id="cd18130">
    <property type="entry name" value="ASADH_C_arch_fung_like"/>
    <property type="match status" value="1"/>
</dbReference>
<keyword evidence="3" id="KW-0791">Threonine biosynthesis</keyword>
<proteinExistence type="inferred from homology"/>
<name>A0A0P6X7B0_9CHLR</name>
<dbReference type="SMART" id="SM00859">
    <property type="entry name" value="Semialdhyde_dh"/>
    <property type="match status" value="1"/>
</dbReference>
<keyword evidence="5 10" id="KW-0560">Oxidoreductase</keyword>
<dbReference type="STRING" id="1134406.ADN00_08005"/>
<dbReference type="EC" id="1.2.1.11" evidence="10"/>
<sequence length="351" mass="38244">MASKIPVVVLAATGSVGQRFVQLLDQHPWFEVVALTASERSEGKTYQEACNWLLSTPMPDWARSMPVLPTHPTGIQAKIAFSALPASSAKDIEPEFARAGMAVCSNAAAYRREPDVPILLPEINAEHIHLIPAQRKNRGWDGFITTNPNCSSTGMTIALRPILDQFGVKRVFVTTLQAISGAGYPGVASMDILDNVVPYIGGEEEKIEWEPRKMLGKVQGDQIALADFRVSAQVNRVPVVDGHLVCLSMELEKKTSPDEVIQALRAYQLPELCQGLPSAPQPPIVVMDEPNRPQPRLDRMRGDGMTTTVGRVRVDPLLDIKMVVLSHNTIRGAAGGSLMNAELLVKTGFVK</sequence>
<dbReference type="GO" id="GO:0046983">
    <property type="term" value="F:protein dimerization activity"/>
    <property type="evidence" value="ECO:0007669"/>
    <property type="project" value="InterPro"/>
</dbReference>
<evidence type="ECO:0000256" key="2">
    <source>
        <dbReference type="ARBA" id="ARBA00022605"/>
    </source>
</evidence>
<evidence type="ECO:0000259" key="9">
    <source>
        <dbReference type="SMART" id="SM00859"/>
    </source>
</evidence>
<dbReference type="SUPFAM" id="SSF55347">
    <property type="entry name" value="Glyceraldehyde-3-phosphate dehydrogenase-like, C-terminal domain"/>
    <property type="match status" value="1"/>
</dbReference>